<dbReference type="InterPro" id="IPR013106">
    <property type="entry name" value="Ig_V-set"/>
</dbReference>
<sequence length="138" mass="14915">MMAFSTSTIAALMLTLQGLEAALVLTQEKTLSVNRGDNVKISCTETDSSGNYLLTWYQQKSGSPPKYLLYTTGSRASGVPSRFTTSGTRGDKTEYLLINGIQDEDEATYYCACHGCGTGHSATVQPGARTKTYQRHLG</sequence>
<evidence type="ECO:0000259" key="2">
    <source>
        <dbReference type="PROSITE" id="PS50835"/>
    </source>
</evidence>
<dbReference type="PROSITE" id="PS50835">
    <property type="entry name" value="IG_LIKE"/>
    <property type="match status" value="1"/>
</dbReference>
<dbReference type="Ensembl" id="ENSGMOT00000061896.1">
    <property type="protein sequence ID" value="ENSGMOP00000063087.1"/>
    <property type="gene ID" value="ENSGMOG00000029140.1"/>
</dbReference>
<dbReference type="InterPro" id="IPR036179">
    <property type="entry name" value="Ig-like_dom_sf"/>
</dbReference>
<feature type="domain" description="Ig-like" evidence="2">
    <location>
        <begin position="21"/>
        <end position="125"/>
    </location>
</feature>
<keyword evidence="1" id="KW-0732">Signal</keyword>
<dbReference type="OMA" id="ESAPCYL"/>
<evidence type="ECO:0000313" key="4">
    <source>
        <dbReference type="Proteomes" id="UP000694546"/>
    </source>
</evidence>
<evidence type="ECO:0000313" key="3">
    <source>
        <dbReference type="Ensembl" id="ENSGMOP00000063087.1"/>
    </source>
</evidence>
<dbReference type="PANTHER" id="PTHR23267">
    <property type="entry name" value="IMMUNOGLOBULIN LIGHT CHAIN"/>
    <property type="match status" value="1"/>
</dbReference>
<dbReference type="InterPro" id="IPR007110">
    <property type="entry name" value="Ig-like_dom"/>
</dbReference>
<dbReference type="Pfam" id="PF07686">
    <property type="entry name" value="V-set"/>
    <property type="match status" value="1"/>
</dbReference>
<dbReference type="SUPFAM" id="SSF48726">
    <property type="entry name" value="Immunoglobulin"/>
    <property type="match status" value="1"/>
</dbReference>
<dbReference type="InterPro" id="IPR013783">
    <property type="entry name" value="Ig-like_fold"/>
</dbReference>
<reference evidence="3" key="1">
    <citation type="submission" date="2025-05" db="UniProtKB">
        <authorList>
            <consortium name="Ensembl"/>
        </authorList>
    </citation>
    <scope>IDENTIFICATION</scope>
</reference>
<dbReference type="InterPro" id="IPR003599">
    <property type="entry name" value="Ig_sub"/>
</dbReference>
<dbReference type="SMART" id="SM00406">
    <property type="entry name" value="IGv"/>
    <property type="match status" value="1"/>
</dbReference>
<dbReference type="AlphaFoldDB" id="A0A8C5CM76"/>
<evidence type="ECO:0000256" key="1">
    <source>
        <dbReference type="SAM" id="SignalP"/>
    </source>
</evidence>
<accession>A0A8C5CM76</accession>
<dbReference type="SMART" id="SM00409">
    <property type="entry name" value="IG"/>
    <property type="match status" value="1"/>
</dbReference>
<proteinExistence type="predicted"/>
<dbReference type="Ensembl" id="ENSGMOT00000029972.1">
    <property type="protein sequence ID" value="ENSGMOP00000044174.1"/>
    <property type="gene ID" value="ENSGMOG00000029140.1"/>
</dbReference>
<dbReference type="Gene3D" id="2.60.40.10">
    <property type="entry name" value="Immunoglobulins"/>
    <property type="match status" value="1"/>
</dbReference>
<feature type="signal peptide" evidence="1">
    <location>
        <begin position="1"/>
        <end position="21"/>
    </location>
</feature>
<keyword evidence="4" id="KW-1185">Reference proteome</keyword>
<dbReference type="InterPro" id="IPR050150">
    <property type="entry name" value="IgV_Light_Chain"/>
</dbReference>
<protein>
    <recommendedName>
        <fullName evidence="2">Ig-like domain-containing protein</fullName>
    </recommendedName>
</protein>
<feature type="chain" id="PRO_5044680695" description="Ig-like domain-containing protein" evidence="1">
    <location>
        <begin position="22"/>
        <end position="138"/>
    </location>
</feature>
<organism evidence="3 4">
    <name type="scientific">Gadus morhua</name>
    <name type="common">Atlantic cod</name>
    <dbReference type="NCBI Taxonomy" id="8049"/>
    <lineage>
        <taxon>Eukaryota</taxon>
        <taxon>Metazoa</taxon>
        <taxon>Chordata</taxon>
        <taxon>Craniata</taxon>
        <taxon>Vertebrata</taxon>
        <taxon>Euteleostomi</taxon>
        <taxon>Actinopterygii</taxon>
        <taxon>Neopterygii</taxon>
        <taxon>Teleostei</taxon>
        <taxon>Neoteleostei</taxon>
        <taxon>Acanthomorphata</taxon>
        <taxon>Zeiogadaria</taxon>
        <taxon>Gadariae</taxon>
        <taxon>Gadiformes</taxon>
        <taxon>Gadoidei</taxon>
        <taxon>Gadidae</taxon>
        <taxon>Gadus</taxon>
    </lineage>
</organism>
<dbReference type="GeneTree" id="ENSGT00940000161517"/>
<name>A0A8C5CM76_GADMO</name>
<dbReference type="Proteomes" id="UP000694546">
    <property type="component" value="Chromosome 5"/>
</dbReference>